<dbReference type="OrthoDB" id="3946756at2759"/>
<keyword evidence="1" id="KW-0539">Nucleus</keyword>
<dbReference type="InterPro" id="IPR001138">
    <property type="entry name" value="Zn2Cys6_DnaBD"/>
</dbReference>
<keyword evidence="5" id="KW-1185">Reference proteome</keyword>
<evidence type="ECO:0000256" key="1">
    <source>
        <dbReference type="ARBA" id="ARBA00023242"/>
    </source>
</evidence>
<dbReference type="PROSITE" id="PS00463">
    <property type="entry name" value="ZN2_CY6_FUNGAL_1"/>
    <property type="match status" value="1"/>
</dbReference>
<dbReference type="GeneID" id="54298845"/>
<dbReference type="Gene3D" id="4.10.240.10">
    <property type="entry name" value="Zn(2)-C6 fungal-type DNA-binding domain"/>
    <property type="match status" value="1"/>
</dbReference>
<reference evidence="4" key="1">
    <citation type="journal article" date="2020" name="Stud. Mycol.">
        <title>101 Dothideomycetes genomes: a test case for predicting lifestyles and emergence of pathogens.</title>
        <authorList>
            <person name="Haridas S."/>
            <person name="Albert R."/>
            <person name="Binder M."/>
            <person name="Bloem J."/>
            <person name="Labutti K."/>
            <person name="Salamov A."/>
            <person name="Andreopoulos B."/>
            <person name="Baker S."/>
            <person name="Barry K."/>
            <person name="Bills G."/>
            <person name="Bluhm B."/>
            <person name="Cannon C."/>
            <person name="Castanera R."/>
            <person name="Culley D."/>
            <person name="Daum C."/>
            <person name="Ezra D."/>
            <person name="Gonzalez J."/>
            <person name="Henrissat B."/>
            <person name="Kuo A."/>
            <person name="Liang C."/>
            <person name="Lipzen A."/>
            <person name="Lutzoni F."/>
            <person name="Magnuson J."/>
            <person name="Mondo S."/>
            <person name="Nolan M."/>
            <person name="Ohm R."/>
            <person name="Pangilinan J."/>
            <person name="Park H.-J."/>
            <person name="Ramirez L."/>
            <person name="Alfaro M."/>
            <person name="Sun H."/>
            <person name="Tritt A."/>
            <person name="Yoshinaga Y."/>
            <person name="Zwiers L.-H."/>
            <person name="Turgeon B."/>
            <person name="Goodwin S."/>
            <person name="Spatafora J."/>
            <person name="Crous P."/>
            <person name="Grigoriev I."/>
        </authorList>
    </citation>
    <scope>NUCLEOTIDE SEQUENCE</scope>
    <source>
        <strain evidence="4">CBS 121167</strain>
    </source>
</reference>
<evidence type="ECO:0000259" key="3">
    <source>
        <dbReference type="PROSITE" id="PS50048"/>
    </source>
</evidence>
<dbReference type="SUPFAM" id="SSF57701">
    <property type="entry name" value="Zn2/Cys6 DNA-binding domain"/>
    <property type="match status" value="1"/>
</dbReference>
<evidence type="ECO:0000256" key="2">
    <source>
        <dbReference type="SAM" id="MobiDB-lite"/>
    </source>
</evidence>
<gene>
    <name evidence="4" type="ORF">K452DRAFT_292305</name>
</gene>
<feature type="region of interest" description="Disordered" evidence="2">
    <location>
        <begin position="352"/>
        <end position="382"/>
    </location>
</feature>
<organism evidence="4 5">
    <name type="scientific">Aplosporella prunicola CBS 121167</name>
    <dbReference type="NCBI Taxonomy" id="1176127"/>
    <lineage>
        <taxon>Eukaryota</taxon>
        <taxon>Fungi</taxon>
        <taxon>Dikarya</taxon>
        <taxon>Ascomycota</taxon>
        <taxon>Pezizomycotina</taxon>
        <taxon>Dothideomycetes</taxon>
        <taxon>Dothideomycetes incertae sedis</taxon>
        <taxon>Botryosphaeriales</taxon>
        <taxon>Aplosporellaceae</taxon>
        <taxon>Aplosporella</taxon>
    </lineage>
</organism>
<dbReference type="GO" id="GO:0000981">
    <property type="term" value="F:DNA-binding transcription factor activity, RNA polymerase II-specific"/>
    <property type="evidence" value="ECO:0007669"/>
    <property type="project" value="InterPro"/>
</dbReference>
<evidence type="ECO:0000313" key="4">
    <source>
        <dbReference type="EMBL" id="KAF2136531.1"/>
    </source>
</evidence>
<feature type="compositionally biased region" description="Low complexity" evidence="2">
    <location>
        <begin position="355"/>
        <end position="371"/>
    </location>
</feature>
<proteinExistence type="predicted"/>
<dbReference type="PROSITE" id="PS50048">
    <property type="entry name" value="ZN2_CY6_FUNGAL_2"/>
    <property type="match status" value="1"/>
</dbReference>
<dbReference type="InterPro" id="IPR036864">
    <property type="entry name" value="Zn2-C6_fun-type_DNA-bd_sf"/>
</dbReference>
<feature type="region of interest" description="Disordered" evidence="2">
    <location>
        <begin position="53"/>
        <end position="108"/>
    </location>
</feature>
<dbReference type="SMART" id="SM00066">
    <property type="entry name" value="GAL4"/>
    <property type="match status" value="1"/>
</dbReference>
<evidence type="ECO:0000313" key="5">
    <source>
        <dbReference type="Proteomes" id="UP000799438"/>
    </source>
</evidence>
<protein>
    <recommendedName>
        <fullName evidence="3">Zn(2)-C6 fungal-type domain-containing protein</fullName>
    </recommendedName>
</protein>
<name>A0A6A6B1B9_9PEZI</name>
<accession>A0A6A6B1B9</accession>
<feature type="domain" description="Zn(2)-C6 fungal-type" evidence="3">
    <location>
        <begin position="12"/>
        <end position="46"/>
    </location>
</feature>
<dbReference type="EMBL" id="ML995518">
    <property type="protein sequence ID" value="KAF2136531.1"/>
    <property type="molecule type" value="Genomic_DNA"/>
</dbReference>
<dbReference type="CDD" id="cd00067">
    <property type="entry name" value="GAL4"/>
    <property type="match status" value="1"/>
</dbReference>
<dbReference type="Pfam" id="PF00172">
    <property type="entry name" value="Zn_clus"/>
    <property type="match status" value="1"/>
</dbReference>
<dbReference type="Proteomes" id="UP000799438">
    <property type="component" value="Unassembled WGS sequence"/>
</dbReference>
<dbReference type="GO" id="GO:0008270">
    <property type="term" value="F:zinc ion binding"/>
    <property type="evidence" value="ECO:0007669"/>
    <property type="project" value="InterPro"/>
</dbReference>
<feature type="compositionally biased region" description="Low complexity" evidence="2">
    <location>
        <begin position="66"/>
        <end position="93"/>
    </location>
</feature>
<sequence length="436" mass="46175">MSPTADQPRRQSCDRCHLLKVRCIRQPGPDSSPCVRCDKAGACCVYSLQQRVGRPPSADSRKRPRVSTTASTTTASTTTTSTTTSSTLSTRSSTPPPPPAPVTAAAAQPSPAALSSVNIDVFAEDWFGDLASLPNLSPFDPPGLTTHPAETLNLGIDSVESYISELSDLNLRLYQSARTISPSTIEPLSVSSPAVNDIFDATRSLIHLLGRMSAAGSTVGNAPTDYFNQLPRLDLFSAGVSVQAPAPSPPDTGVVLMVLACHQRLLGAFENMCNSLNQQLCAVHPLPFMNLNQTQVNAGHFTSTSEASTSMTCPPTQAVLIIELISHLLSRLDRALSLLGYCTDGRIAATGNPLPSSSSASSSSSSTSNSAPPSPVLEPSLDNASARGACRIGNGTRPNRCSEVAEAVVNSMQSRHNRLRTHMKLIKRHTKRSSFI</sequence>
<dbReference type="AlphaFoldDB" id="A0A6A6B1B9"/>
<dbReference type="RefSeq" id="XP_033392249.1">
    <property type="nucleotide sequence ID" value="XM_033541349.1"/>
</dbReference>